<evidence type="ECO:0000256" key="5">
    <source>
        <dbReference type="ARBA" id="ARBA00023136"/>
    </source>
</evidence>
<feature type="transmembrane region" description="Helical" evidence="10">
    <location>
        <begin position="48"/>
        <end position="68"/>
    </location>
</feature>
<dbReference type="PANTHER" id="PTHR12608:SF1">
    <property type="entry name" value="TRANSMEMBRANE PROTEIN 165"/>
    <property type="match status" value="1"/>
</dbReference>
<keyword evidence="5 10" id="KW-0472">Membrane</keyword>
<dbReference type="GO" id="GO:0005794">
    <property type="term" value="C:Golgi apparatus"/>
    <property type="evidence" value="ECO:0007669"/>
    <property type="project" value="TreeGrafter"/>
</dbReference>
<feature type="compositionally biased region" description="Basic and acidic residues" evidence="9">
    <location>
        <begin position="521"/>
        <end position="532"/>
    </location>
</feature>
<evidence type="ECO:0000256" key="1">
    <source>
        <dbReference type="ARBA" id="ARBA00004141"/>
    </source>
</evidence>
<dbReference type="Proteomes" id="UP000183567">
    <property type="component" value="Unassembled WGS sequence"/>
</dbReference>
<dbReference type="OrthoDB" id="442680at2759"/>
<keyword evidence="13" id="KW-1185">Reference proteome</keyword>
<evidence type="ECO:0000256" key="2">
    <source>
        <dbReference type="ARBA" id="ARBA00009190"/>
    </source>
</evidence>
<dbReference type="CDD" id="cd01277">
    <property type="entry name" value="HINT_subgroup"/>
    <property type="match status" value="1"/>
</dbReference>
<organism evidence="12 13">
    <name type="scientific">Rhizopogon vesiculosus</name>
    <dbReference type="NCBI Taxonomy" id="180088"/>
    <lineage>
        <taxon>Eukaryota</taxon>
        <taxon>Fungi</taxon>
        <taxon>Dikarya</taxon>
        <taxon>Basidiomycota</taxon>
        <taxon>Agaricomycotina</taxon>
        <taxon>Agaricomycetes</taxon>
        <taxon>Agaricomycetidae</taxon>
        <taxon>Boletales</taxon>
        <taxon>Suillineae</taxon>
        <taxon>Rhizopogonaceae</taxon>
        <taxon>Rhizopogon</taxon>
    </lineage>
</organism>
<evidence type="ECO:0000256" key="6">
    <source>
        <dbReference type="PIRSR" id="PIRSR601310-1"/>
    </source>
</evidence>
<reference evidence="12 13" key="1">
    <citation type="submission" date="2016-03" db="EMBL/GenBank/DDBJ databases">
        <title>Comparative genomics of the ectomycorrhizal sister species Rhizopogon vinicolor and Rhizopogon vesiculosus (Basidiomycota: Boletales) reveals a divergence of the mating type B locus.</title>
        <authorList>
            <person name="Mujic A.B."/>
            <person name="Kuo A."/>
            <person name="Tritt A."/>
            <person name="Lipzen A."/>
            <person name="Chen C."/>
            <person name="Johnson J."/>
            <person name="Sharma A."/>
            <person name="Barry K."/>
            <person name="Grigoriev I.V."/>
            <person name="Spatafora J.W."/>
        </authorList>
    </citation>
    <scope>NUCLEOTIDE SEQUENCE [LARGE SCALE GENOMIC DNA]</scope>
    <source>
        <strain evidence="12 13">AM-OR11-056</strain>
    </source>
</reference>
<feature type="domain" description="HIT" evidence="11">
    <location>
        <begin position="393"/>
        <end position="498"/>
    </location>
</feature>
<dbReference type="PROSITE" id="PS01214">
    <property type="entry name" value="UPF0016"/>
    <property type="match status" value="1"/>
</dbReference>
<evidence type="ECO:0000256" key="7">
    <source>
        <dbReference type="PIRSR" id="PIRSR601310-3"/>
    </source>
</evidence>
<dbReference type="InterPro" id="IPR011146">
    <property type="entry name" value="HIT-like"/>
</dbReference>
<dbReference type="GO" id="GO:0032468">
    <property type="term" value="P:Golgi calcium ion homeostasis"/>
    <property type="evidence" value="ECO:0007669"/>
    <property type="project" value="TreeGrafter"/>
</dbReference>
<name>A0A1J8QGA0_9AGAM</name>
<protein>
    <recommendedName>
        <fullName evidence="11">HIT domain-containing protein</fullName>
    </recommendedName>
</protein>
<dbReference type="EMBL" id="LVVM01004553">
    <property type="protein sequence ID" value="OJA12625.1"/>
    <property type="molecule type" value="Genomic_DNA"/>
</dbReference>
<dbReference type="GO" id="GO:0015085">
    <property type="term" value="F:calcium ion transmembrane transporter activity"/>
    <property type="evidence" value="ECO:0007669"/>
    <property type="project" value="TreeGrafter"/>
</dbReference>
<feature type="transmembrane region" description="Helical" evidence="10">
    <location>
        <begin position="239"/>
        <end position="257"/>
    </location>
</feature>
<evidence type="ECO:0000256" key="10">
    <source>
        <dbReference type="SAM" id="Phobius"/>
    </source>
</evidence>
<sequence>MSTSTPLTSISEASVEVLVRSFMMIIFSEIGDKTFLIAAILAMRHPRLVVFAGAFGSLMLMSVLSAALGHILPTLIPKKWTQISAGVLFLVFGSKMLLEAREMQGGNGKIQEEMKEAEEEIEGDDESGDSIPLERLEEGEGNGDMISSSTNSRKRSQGLGIAEGVRNFCSLILGPVFVQAFILTFLGEWGDRSQIATIALGAAHNVYLVTLGTVIGHACCTALAVVGGRYVSSKISVKHVTLGGGVLFLIFGVIYLYDSLAISAEEFSIPSTESALVLGVSVRTKHELGWRQCTPTRDKQTLCRGAFLLLSSFFTAPVDPPTEDIVPVNSYLKQDGLLITSLYIQSLASTSIPTMEPISISTSSITPHPAPSQSTSNIVQETLPNPHLDPNCVFCKIITGELPSFKVYETKYSLAFLARPPVSHGHTLIIPKHHSRTLTDPGLPDEYLADIGPIMKKVAVMNGENAYNIIQNNGRTAWQSVDHVHFHVVPKPESEPTRGLVLSRESWPSFEANDAECAHDAEHMKRIGRDNEFPDLPDQDLDQYGV</sequence>
<dbReference type="Gene3D" id="3.30.428.10">
    <property type="entry name" value="HIT-like"/>
    <property type="match status" value="1"/>
</dbReference>
<feature type="transmembrane region" description="Helical" evidence="10">
    <location>
        <begin position="206"/>
        <end position="227"/>
    </location>
</feature>
<dbReference type="InterPro" id="IPR001727">
    <property type="entry name" value="GDT1-like"/>
</dbReference>
<feature type="short sequence motif" description="Histidine triad motif" evidence="7 8">
    <location>
        <begin position="483"/>
        <end position="487"/>
    </location>
</feature>
<dbReference type="InterPro" id="IPR019808">
    <property type="entry name" value="Histidine_triad_CS"/>
</dbReference>
<evidence type="ECO:0000313" key="12">
    <source>
        <dbReference type="EMBL" id="OJA12625.1"/>
    </source>
</evidence>
<dbReference type="PROSITE" id="PS00892">
    <property type="entry name" value="HIT_1"/>
    <property type="match status" value="1"/>
</dbReference>
<comment type="caution">
    <text evidence="12">The sequence shown here is derived from an EMBL/GenBank/DDBJ whole genome shotgun (WGS) entry which is preliminary data.</text>
</comment>
<dbReference type="AlphaFoldDB" id="A0A1J8QGA0"/>
<accession>A0A1J8QGA0</accession>
<keyword evidence="3 10" id="KW-0812">Transmembrane</keyword>
<dbReference type="Pfam" id="PF01230">
    <property type="entry name" value="HIT"/>
    <property type="match status" value="1"/>
</dbReference>
<feature type="compositionally biased region" description="Acidic residues" evidence="9">
    <location>
        <begin position="533"/>
        <end position="546"/>
    </location>
</feature>
<dbReference type="InterPro" id="IPR039384">
    <property type="entry name" value="HINT"/>
</dbReference>
<gene>
    <name evidence="12" type="ORF">AZE42_04476</name>
</gene>
<feature type="region of interest" description="Disordered" evidence="9">
    <location>
        <begin position="119"/>
        <end position="152"/>
    </location>
</feature>
<feature type="compositionally biased region" description="Acidic residues" evidence="9">
    <location>
        <begin position="119"/>
        <end position="128"/>
    </location>
</feature>
<dbReference type="GO" id="GO:0005384">
    <property type="term" value="F:manganese ion transmembrane transporter activity"/>
    <property type="evidence" value="ECO:0007669"/>
    <property type="project" value="TreeGrafter"/>
</dbReference>
<evidence type="ECO:0000256" key="8">
    <source>
        <dbReference type="PROSITE-ProRule" id="PRU00464"/>
    </source>
</evidence>
<dbReference type="InterPro" id="IPR001310">
    <property type="entry name" value="Histidine_triad_HIT"/>
</dbReference>
<dbReference type="PRINTS" id="PR00332">
    <property type="entry name" value="HISTRIAD"/>
</dbReference>
<dbReference type="GO" id="GO:0032472">
    <property type="term" value="P:Golgi calcium ion transport"/>
    <property type="evidence" value="ECO:0007669"/>
    <property type="project" value="TreeGrafter"/>
</dbReference>
<proteinExistence type="inferred from homology"/>
<evidence type="ECO:0000256" key="3">
    <source>
        <dbReference type="ARBA" id="ARBA00022692"/>
    </source>
</evidence>
<evidence type="ECO:0000256" key="9">
    <source>
        <dbReference type="SAM" id="MobiDB-lite"/>
    </source>
</evidence>
<dbReference type="Pfam" id="PF01169">
    <property type="entry name" value="GDT1"/>
    <property type="match status" value="2"/>
</dbReference>
<dbReference type="InterPro" id="IPR049555">
    <property type="entry name" value="GDT1-like_CS"/>
</dbReference>
<comment type="similarity">
    <text evidence="2">Belongs to the GDT1 family.</text>
</comment>
<dbReference type="InterPro" id="IPR036265">
    <property type="entry name" value="HIT-like_sf"/>
</dbReference>
<feature type="transmembrane region" description="Helical" evidence="10">
    <location>
        <begin position="20"/>
        <end position="41"/>
    </location>
</feature>
<keyword evidence="4 10" id="KW-1133">Transmembrane helix</keyword>
<feature type="transmembrane region" description="Helical" evidence="10">
    <location>
        <begin position="164"/>
        <end position="186"/>
    </location>
</feature>
<evidence type="ECO:0000313" key="13">
    <source>
        <dbReference type="Proteomes" id="UP000183567"/>
    </source>
</evidence>
<dbReference type="PANTHER" id="PTHR12608">
    <property type="entry name" value="TRANSMEMBRANE PROTEIN HTP-1 RELATED"/>
    <property type="match status" value="1"/>
</dbReference>
<evidence type="ECO:0000259" key="11">
    <source>
        <dbReference type="PROSITE" id="PS51084"/>
    </source>
</evidence>
<dbReference type="PROSITE" id="PS51084">
    <property type="entry name" value="HIT_2"/>
    <property type="match status" value="1"/>
</dbReference>
<dbReference type="GO" id="GO:0000329">
    <property type="term" value="C:fungal-type vacuole membrane"/>
    <property type="evidence" value="ECO:0007669"/>
    <property type="project" value="TreeGrafter"/>
</dbReference>
<evidence type="ECO:0000256" key="4">
    <source>
        <dbReference type="ARBA" id="ARBA00022989"/>
    </source>
</evidence>
<comment type="subcellular location">
    <subcellularLocation>
        <location evidence="1">Membrane</location>
        <topology evidence="1">Multi-pass membrane protein</topology>
    </subcellularLocation>
</comment>
<dbReference type="SUPFAM" id="SSF54197">
    <property type="entry name" value="HIT-like"/>
    <property type="match status" value="1"/>
</dbReference>
<feature type="region of interest" description="Disordered" evidence="9">
    <location>
        <begin position="521"/>
        <end position="546"/>
    </location>
</feature>
<dbReference type="STRING" id="180088.A0A1J8QGA0"/>
<dbReference type="GO" id="GO:0003824">
    <property type="term" value="F:catalytic activity"/>
    <property type="evidence" value="ECO:0007669"/>
    <property type="project" value="InterPro"/>
</dbReference>
<feature type="active site" description="Tele-AMP-histidine intermediate" evidence="6">
    <location>
        <position position="485"/>
    </location>
</feature>
<feature type="transmembrane region" description="Helical" evidence="10">
    <location>
        <begin position="80"/>
        <end position="98"/>
    </location>
</feature>